<dbReference type="PANTHER" id="PTHR39161:SF1">
    <property type="entry name" value="ADAPTER PROTEIN MECA 1"/>
    <property type="match status" value="1"/>
</dbReference>
<dbReference type="PANTHER" id="PTHR39161">
    <property type="entry name" value="ADAPTER PROTEIN MECA"/>
    <property type="match status" value="1"/>
</dbReference>
<dbReference type="RefSeq" id="WP_191683673.1">
    <property type="nucleotide sequence ID" value="NZ_JACSQW010000002.1"/>
</dbReference>
<dbReference type="Gene3D" id="3.30.70.1950">
    <property type="match status" value="1"/>
</dbReference>
<sequence>MEMERINENTIRVLVDSNDLEERGIKILDLLSDHKQIQDFFYSILKEVDSTHQFQDNDSVTFQVMPTGNGLELFISKNDQITGADSEQTDAITDYIRQSIAQRRNEKSRTNETEQSFEDADDYASPASDTEPLTKLIVVRFAQLEDLIQYAKVADDYNVVSELYKYEGQYYLTLQYLVTDENTDEEIKNQIALAYEYGDPTNIASDYLAEHSKKLMEISALHLIQHYFS</sequence>
<protein>
    <recommendedName>
        <fullName evidence="2">Adapter protein MecA</fullName>
    </recommendedName>
</protein>
<name>A0ABR8PAH5_9LACO</name>
<dbReference type="InterPro" id="IPR008681">
    <property type="entry name" value="Neg-reg_MecA"/>
</dbReference>
<comment type="caution">
    <text evidence="4">The sequence shown here is derived from an EMBL/GenBank/DDBJ whole genome shotgun (WGS) entry which is preliminary data.</text>
</comment>
<evidence type="ECO:0000256" key="1">
    <source>
        <dbReference type="ARBA" id="ARBA00005397"/>
    </source>
</evidence>
<evidence type="ECO:0000313" key="4">
    <source>
        <dbReference type="EMBL" id="MBD7894266.1"/>
    </source>
</evidence>
<gene>
    <name evidence="2" type="primary">mecA</name>
    <name evidence="4" type="ORF">H9564_00730</name>
</gene>
<keyword evidence="5" id="KW-1185">Reference proteome</keyword>
<evidence type="ECO:0000313" key="5">
    <source>
        <dbReference type="Proteomes" id="UP000616837"/>
    </source>
</evidence>
<dbReference type="InterPro" id="IPR038471">
    <property type="entry name" value="MecA_C_sf"/>
</dbReference>
<proteinExistence type="inferred from homology"/>
<dbReference type="HAMAP" id="MF_01124">
    <property type="entry name" value="MecA"/>
    <property type="match status" value="1"/>
</dbReference>
<dbReference type="Proteomes" id="UP000616837">
    <property type="component" value="Unassembled WGS sequence"/>
</dbReference>
<evidence type="ECO:0000256" key="3">
    <source>
        <dbReference type="SAM" id="MobiDB-lite"/>
    </source>
</evidence>
<accession>A0ABR8PAH5</accession>
<evidence type="ECO:0000256" key="2">
    <source>
        <dbReference type="HAMAP-Rule" id="MF_01124"/>
    </source>
</evidence>
<comment type="similarity">
    <text evidence="1 2">Belongs to the MecA family.</text>
</comment>
<feature type="region of interest" description="Disordered" evidence="3">
    <location>
        <begin position="102"/>
        <end position="127"/>
    </location>
</feature>
<organism evidence="4 5">
    <name type="scientific">Limosilactobacillus avistercoris</name>
    <dbReference type="NCBI Taxonomy" id="2762243"/>
    <lineage>
        <taxon>Bacteria</taxon>
        <taxon>Bacillati</taxon>
        <taxon>Bacillota</taxon>
        <taxon>Bacilli</taxon>
        <taxon>Lactobacillales</taxon>
        <taxon>Lactobacillaceae</taxon>
        <taxon>Limosilactobacillus</taxon>
    </lineage>
</organism>
<dbReference type="PIRSF" id="PIRSF029008">
    <property type="entry name" value="MecA"/>
    <property type="match status" value="1"/>
</dbReference>
<comment type="domain">
    <text evidence="2">The N-terminal domain probably binds unfolded/aggregated proteins; the C-terminal domain interacts with ClpC.</text>
</comment>
<comment type="function">
    <text evidence="2">Enables the recognition and targeting of unfolded and aggregated proteins to the ClpC protease or to other proteins involved in proteolysis.</text>
</comment>
<reference evidence="4 5" key="1">
    <citation type="submission" date="2020-08" db="EMBL/GenBank/DDBJ databases">
        <title>A Genomic Blueprint of the Chicken Gut Microbiome.</title>
        <authorList>
            <person name="Gilroy R."/>
            <person name="Ravi A."/>
            <person name="Getino M."/>
            <person name="Pursley I."/>
            <person name="Horton D.L."/>
            <person name="Alikhan N.-F."/>
            <person name="Baker D."/>
            <person name="Gharbi K."/>
            <person name="Hall N."/>
            <person name="Watson M."/>
            <person name="Adriaenssens E.M."/>
            <person name="Foster-Nyarko E."/>
            <person name="Jarju S."/>
            <person name="Secka A."/>
            <person name="Antonio M."/>
            <person name="Oren A."/>
            <person name="Chaudhuri R."/>
            <person name="La Ragione R.M."/>
            <person name="Hildebrand F."/>
            <person name="Pallen M.J."/>
        </authorList>
    </citation>
    <scope>NUCLEOTIDE SEQUENCE [LARGE SCALE GENOMIC DNA]</scope>
    <source>
        <strain evidence="4 5">Sa3CUN2</strain>
    </source>
</reference>
<feature type="compositionally biased region" description="Basic and acidic residues" evidence="3">
    <location>
        <begin position="103"/>
        <end position="112"/>
    </location>
</feature>
<dbReference type="Pfam" id="PF05389">
    <property type="entry name" value="MecA"/>
    <property type="match status" value="1"/>
</dbReference>
<comment type="subunit">
    <text evidence="2">Homodimer.</text>
</comment>
<dbReference type="EMBL" id="JACSQW010000002">
    <property type="protein sequence ID" value="MBD7894266.1"/>
    <property type="molecule type" value="Genomic_DNA"/>
</dbReference>